<gene>
    <name evidence="8" type="ORF">MtrunA17_Chr3g0130091</name>
</gene>
<dbReference type="Pfam" id="PF21245">
    <property type="entry name" value="PI4KB-PIK1_PIK"/>
    <property type="match status" value="1"/>
</dbReference>
<name>A0A396IZ46_MEDTR</name>
<keyword evidence="3 8" id="KW-0808">Transferase</keyword>
<protein>
    <recommendedName>
        <fullName evidence="2">1-phosphatidylinositol 4-kinase</fullName>
        <ecNumber evidence="2">2.7.1.67</ecNumber>
    </recommendedName>
</protein>
<dbReference type="PROSITE" id="PS00915">
    <property type="entry name" value="PI3_4_KINASE_1"/>
    <property type="match status" value="1"/>
</dbReference>
<evidence type="ECO:0000313" key="9">
    <source>
        <dbReference type="Proteomes" id="UP000265566"/>
    </source>
</evidence>
<proteinExistence type="predicted"/>
<organism evidence="8 9">
    <name type="scientific">Medicago truncatula</name>
    <name type="common">Barrel medic</name>
    <name type="synonym">Medicago tribuloides</name>
    <dbReference type="NCBI Taxonomy" id="3880"/>
    <lineage>
        <taxon>Eukaryota</taxon>
        <taxon>Viridiplantae</taxon>
        <taxon>Streptophyta</taxon>
        <taxon>Embryophyta</taxon>
        <taxon>Tracheophyta</taxon>
        <taxon>Spermatophyta</taxon>
        <taxon>Magnoliopsida</taxon>
        <taxon>eudicotyledons</taxon>
        <taxon>Gunneridae</taxon>
        <taxon>Pentapetalae</taxon>
        <taxon>rosids</taxon>
        <taxon>fabids</taxon>
        <taxon>Fabales</taxon>
        <taxon>Fabaceae</taxon>
        <taxon>Papilionoideae</taxon>
        <taxon>50 kb inversion clade</taxon>
        <taxon>NPAAA clade</taxon>
        <taxon>Hologalegina</taxon>
        <taxon>IRL clade</taxon>
        <taxon>Trifolieae</taxon>
        <taxon>Medicago</taxon>
    </lineage>
</organism>
<dbReference type="InterPro" id="IPR001263">
    <property type="entry name" value="PI3K_accessory_dom"/>
</dbReference>
<feature type="domain" description="PI3K/PI4K catalytic" evidence="6">
    <location>
        <begin position="182"/>
        <end position="400"/>
    </location>
</feature>
<dbReference type="InterPro" id="IPR036940">
    <property type="entry name" value="PI3/4_kinase_cat_sf"/>
</dbReference>
<dbReference type="GO" id="GO:0046854">
    <property type="term" value="P:phosphatidylinositol phosphate biosynthetic process"/>
    <property type="evidence" value="ECO:0007669"/>
    <property type="project" value="InterPro"/>
</dbReference>
<dbReference type="Gene3D" id="1.10.1070.11">
    <property type="entry name" value="Phosphatidylinositol 3-/4-kinase, catalytic domain"/>
    <property type="match status" value="1"/>
</dbReference>
<dbReference type="PANTHER" id="PTHR10048:SF22">
    <property type="entry name" value="PHOSPHATIDYLINOSITOL 4-KINASE BETA"/>
    <property type="match status" value="1"/>
</dbReference>
<dbReference type="Gene3D" id="1.25.40.70">
    <property type="entry name" value="Phosphatidylinositol 3-kinase, accessory domain (PIK)"/>
    <property type="match status" value="1"/>
</dbReference>
<dbReference type="SUPFAM" id="SSF56112">
    <property type="entry name" value="Protein kinase-like (PK-like)"/>
    <property type="match status" value="1"/>
</dbReference>
<dbReference type="EMBL" id="PSQE01000003">
    <property type="protein sequence ID" value="RHN69928.1"/>
    <property type="molecule type" value="Genomic_DNA"/>
</dbReference>
<dbReference type="PROSITE" id="PS50290">
    <property type="entry name" value="PI3_4_KINASE_3"/>
    <property type="match status" value="1"/>
</dbReference>
<dbReference type="InterPro" id="IPR000403">
    <property type="entry name" value="PI3/4_kinase_cat_dom"/>
</dbReference>
<evidence type="ECO:0000313" key="8">
    <source>
        <dbReference type="EMBL" id="RHN69928.1"/>
    </source>
</evidence>
<dbReference type="InterPro" id="IPR042236">
    <property type="entry name" value="PI3K_accessory_sf"/>
</dbReference>
<dbReference type="SMART" id="SM00146">
    <property type="entry name" value="PI3Kc"/>
    <property type="match status" value="1"/>
</dbReference>
<reference evidence="9" key="1">
    <citation type="journal article" date="2018" name="Nat. Plants">
        <title>Whole-genome landscape of Medicago truncatula symbiotic genes.</title>
        <authorList>
            <person name="Pecrix Y."/>
            <person name="Staton S.E."/>
            <person name="Sallet E."/>
            <person name="Lelandais-Briere C."/>
            <person name="Moreau S."/>
            <person name="Carrere S."/>
            <person name="Blein T."/>
            <person name="Jardinaud M.F."/>
            <person name="Latrasse D."/>
            <person name="Zouine M."/>
            <person name="Zahm M."/>
            <person name="Kreplak J."/>
            <person name="Mayjonade B."/>
            <person name="Satge C."/>
            <person name="Perez M."/>
            <person name="Cauet S."/>
            <person name="Marande W."/>
            <person name="Chantry-Darmon C."/>
            <person name="Lopez-Roques C."/>
            <person name="Bouchez O."/>
            <person name="Berard A."/>
            <person name="Debelle F."/>
            <person name="Munos S."/>
            <person name="Bendahmane A."/>
            <person name="Berges H."/>
            <person name="Niebel A."/>
            <person name="Buitink J."/>
            <person name="Frugier F."/>
            <person name="Benhamed M."/>
            <person name="Crespi M."/>
            <person name="Gouzy J."/>
            <person name="Gamas P."/>
        </authorList>
    </citation>
    <scope>NUCLEOTIDE SEQUENCE [LARGE SCALE GENOMIC DNA]</scope>
    <source>
        <strain evidence="9">cv. Jemalong A17</strain>
    </source>
</reference>
<evidence type="ECO:0000256" key="5">
    <source>
        <dbReference type="SAM" id="MobiDB-lite"/>
    </source>
</evidence>
<dbReference type="PROSITE" id="PS51545">
    <property type="entry name" value="PIK_HELICAL"/>
    <property type="match status" value="1"/>
</dbReference>
<dbReference type="Gramene" id="rna18461">
    <property type="protein sequence ID" value="RHN69928.1"/>
    <property type="gene ID" value="gene18461"/>
</dbReference>
<dbReference type="InterPro" id="IPR049160">
    <property type="entry name" value="PI4KB-PIK1_PIK"/>
</dbReference>
<dbReference type="AlphaFoldDB" id="A0A396IZ46"/>
<comment type="caution">
    <text evidence="8">The sequence shown here is derived from an EMBL/GenBank/DDBJ whole genome shotgun (WGS) entry which is preliminary data.</text>
</comment>
<accession>A0A396IZ46</accession>
<dbReference type="InterPro" id="IPR015433">
    <property type="entry name" value="PI3/4_kinase"/>
</dbReference>
<evidence type="ECO:0000256" key="4">
    <source>
        <dbReference type="ARBA" id="ARBA00022777"/>
    </source>
</evidence>
<evidence type="ECO:0000256" key="3">
    <source>
        <dbReference type="ARBA" id="ARBA00022679"/>
    </source>
</evidence>
<comment type="catalytic activity">
    <reaction evidence="1">
        <text>a 1,2-diacyl-sn-glycero-3-phospho-(1D-myo-inositol) + ATP = a 1,2-diacyl-sn-glycero-3-phospho-(1D-myo-inositol 4-phosphate) + ADP + H(+)</text>
        <dbReference type="Rhea" id="RHEA:19877"/>
        <dbReference type="ChEBI" id="CHEBI:15378"/>
        <dbReference type="ChEBI" id="CHEBI:30616"/>
        <dbReference type="ChEBI" id="CHEBI:57880"/>
        <dbReference type="ChEBI" id="CHEBI:58178"/>
        <dbReference type="ChEBI" id="CHEBI:456216"/>
        <dbReference type="EC" id="2.7.1.67"/>
    </reaction>
</comment>
<feature type="domain" description="PIK helical" evidence="7">
    <location>
        <begin position="1"/>
        <end position="143"/>
    </location>
</feature>
<keyword evidence="4 8" id="KW-0418">Kinase</keyword>
<feature type="region of interest" description="Disordered" evidence="5">
    <location>
        <begin position="1"/>
        <end position="24"/>
    </location>
</feature>
<dbReference type="InterPro" id="IPR011009">
    <property type="entry name" value="Kinase-like_dom_sf"/>
</dbReference>
<dbReference type="InterPro" id="IPR016024">
    <property type="entry name" value="ARM-type_fold"/>
</dbReference>
<dbReference type="GO" id="GO:0004430">
    <property type="term" value="F:1-phosphatidylinositol 4-kinase activity"/>
    <property type="evidence" value="ECO:0007669"/>
    <property type="project" value="UniProtKB-EC"/>
</dbReference>
<evidence type="ECO:0000256" key="1">
    <source>
        <dbReference type="ARBA" id="ARBA00001686"/>
    </source>
</evidence>
<evidence type="ECO:0000259" key="6">
    <source>
        <dbReference type="PROSITE" id="PS50290"/>
    </source>
</evidence>
<evidence type="ECO:0000259" key="7">
    <source>
        <dbReference type="PROSITE" id="PS51545"/>
    </source>
</evidence>
<dbReference type="PANTHER" id="PTHR10048">
    <property type="entry name" value="PHOSPHATIDYLINOSITOL KINASE"/>
    <property type="match status" value="1"/>
</dbReference>
<dbReference type="EC" id="2.7.1.67" evidence="2"/>
<dbReference type="InterPro" id="IPR018936">
    <property type="entry name" value="PI3/4_kinase_CS"/>
</dbReference>
<sequence length="400" mass="45896">MVSFLGLTHGEGEQPREITSRSNRTSESSENGWLIRFFDSSFFCEWIAVSYLYKHDHAGVRNYLCNRMYTLPLQGIEGYLFQVCYMTIYKPNQSLDKFVIDVCSKSLKIALKVHWFLLAELEDDNDGISRIQEKCQIAATLMGEWPPLIWPQSAPTSPAGKSQVLNRILSSKHRLLSLTSSSPTQRSLSFLPSLGNNLQDDGSPQSPKQVVIVKSGDDCRQEHLAVQLISHFYDIFQEAGLPLWLRPYEVLCTSSYTALIETIQDTASLHSIKSRYLNISSLREFFIAKYEEDSPSFKLAQVMLWTLMLRDFRAKSLILLSLNCRKHAERIILLVEMLQDSGFPCFKCGPRTIQNLRKRFHLSLTEEQCVSLVLSLISSSLDAWRTRQYDYYQKVLNGIF</sequence>
<dbReference type="Gene3D" id="3.30.1010.10">
    <property type="entry name" value="Phosphatidylinositol 3-kinase Catalytic Subunit, Chain A, domain 4"/>
    <property type="match status" value="1"/>
</dbReference>
<feature type="compositionally biased region" description="Basic and acidic residues" evidence="5">
    <location>
        <begin position="10"/>
        <end position="19"/>
    </location>
</feature>
<evidence type="ECO:0000256" key="2">
    <source>
        <dbReference type="ARBA" id="ARBA00012169"/>
    </source>
</evidence>
<dbReference type="SUPFAM" id="SSF48371">
    <property type="entry name" value="ARM repeat"/>
    <property type="match status" value="1"/>
</dbReference>
<dbReference type="Pfam" id="PF00454">
    <property type="entry name" value="PI3_PI4_kinase"/>
    <property type="match status" value="1"/>
</dbReference>
<dbReference type="Proteomes" id="UP000265566">
    <property type="component" value="Chromosome 3"/>
</dbReference>